<name>A0A1J7GVC7_LUPAN</name>
<dbReference type="AlphaFoldDB" id="A0A1J7GVC7"/>
<feature type="compositionally biased region" description="Polar residues" evidence="1">
    <location>
        <begin position="449"/>
        <end position="463"/>
    </location>
</feature>
<dbReference type="InterPro" id="IPR025486">
    <property type="entry name" value="DUF4378"/>
</dbReference>
<dbReference type="InterPro" id="IPR022212">
    <property type="entry name" value="DUF3741"/>
</dbReference>
<dbReference type="OMA" id="FDNASAC"/>
<feature type="compositionally biased region" description="Basic and acidic residues" evidence="1">
    <location>
        <begin position="1"/>
        <end position="10"/>
    </location>
</feature>
<accession>A0A1J7GVC7</accession>
<organism evidence="4 5">
    <name type="scientific">Lupinus angustifolius</name>
    <name type="common">Narrow-leaved blue lupine</name>
    <dbReference type="NCBI Taxonomy" id="3871"/>
    <lineage>
        <taxon>Eukaryota</taxon>
        <taxon>Viridiplantae</taxon>
        <taxon>Streptophyta</taxon>
        <taxon>Embryophyta</taxon>
        <taxon>Tracheophyta</taxon>
        <taxon>Spermatophyta</taxon>
        <taxon>Magnoliopsida</taxon>
        <taxon>eudicotyledons</taxon>
        <taxon>Gunneridae</taxon>
        <taxon>Pentapetalae</taxon>
        <taxon>rosids</taxon>
        <taxon>fabids</taxon>
        <taxon>Fabales</taxon>
        <taxon>Fabaceae</taxon>
        <taxon>Papilionoideae</taxon>
        <taxon>50 kb inversion clade</taxon>
        <taxon>genistoids sensu lato</taxon>
        <taxon>core genistoids</taxon>
        <taxon>Genisteae</taxon>
        <taxon>Lupinus</taxon>
    </lineage>
</organism>
<dbReference type="Pfam" id="PF14309">
    <property type="entry name" value="DUF4378"/>
    <property type="match status" value="1"/>
</dbReference>
<feature type="region of interest" description="Disordered" evidence="1">
    <location>
        <begin position="1"/>
        <end position="21"/>
    </location>
</feature>
<dbReference type="Proteomes" id="UP000188354">
    <property type="component" value="Chromosome LG14"/>
</dbReference>
<gene>
    <name evidence="4" type="ORF">TanjilG_09893</name>
</gene>
<dbReference type="Gramene" id="OIV98241">
    <property type="protein sequence ID" value="OIV98241"/>
    <property type="gene ID" value="TanjilG_09893"/>
</dbReference>
<feature type="compositionally biased region" description="Basic and acidic residues" evidence="1">
    <location>
        <begin position="428"/>
        <end position="442"/>
    </location>
</feature>
<evidence type="ECO:0000259" key="2">
    <source>
        <dbReference type="Pfam" id="PF12552"/>
    </source>
</evidence>
<reference evidence="4 5" key="1">
    <citation type="journal article" date="2017" name="Plant Biotechnol. J.">
        <title>A comprehensive draft genome sequence for lupin (Lupinus angustifolius), an emerging health food: insights into plant-microbe interactions and legume evolution.</title>
        <authorList>
            <person name="Hane J.K."/>
            <person name="Ming Y."/>
            <person name="Kamphuis L.G."/>
            <person name="Nelson M.N."/>
            <person name="Garg G."/>
            <person name="Atkins C.A."/>
            <person name="Bayer P.E."/>
            <person name="Bravo A."/>
            <person name="Bringans S."/>
            <person name="Cannon S."/>
            <person name="Edwards D."/>
            <person name="Foley R."/>
            <person name="Gao L.L."/>
            <person name="Harrison M.J."/>
            <person name="Huang W."/>
            <person name="Hurgobin B."/>
            <person name="Li S."/>
            <person name="Liu C.W."/>
            <person name="McGrath A."/>
            <person name="Morahan G."/>
            <person name="Murray J."/>
            <person name="Weller J."/>
            <person name="Jian J."/>
            <person name="Singh K.B."/>
        </authorList>
    </citation>
    <scope>NUCLEOTIDE SEQUENCE [LARGE SCALE GENOMIC DNA]</scope>
    <source>
        <strain evidence="5">cv. Tanjil</strain>
        <tissue evidence="4">Whole plant</tissue>
    </source>
</reference>
<dbReference type="PANTHER" id="PTHR47071:SF9">
    <property type="entry name" value="TRM32-LIKE PROTEIN (DUF3741)"/>
    <property type="match status" value="1"/>
</dbReference>
<protein>
    <recommendedName>
        <fullName evidence="6">DUF4378 domain-containing protein</fullName>
    </recommendedName>
</protein>
<dbReference type="Pfam" id="PF12552">
    <property type="entry name" value="DUF3741"/>
    <property type="match status" value="1"/>
</dbReference>
<feature type="compositionally biased region" description="Polar residues" evidence="1">
    <location>
        <begin position="126"/>
        <end position="136"/>
    </location>
</feature>
<dbReference type="InterPro" id="IPR044257">
    <property type="entry name" value="TRM32-like"/>
</dbReference>
<proteinExistence type="predicted"/>
<evidence type="ECO:0000256" key="1">
    <source>
        <dbReference type="SAM" id="MobiDB-lite"/>
    </source>
</evidence>
<evidence type="ECO:0000313" key="4">
    <source>
        <dbReference type="EMBL" id="OIV98241.1"/>
    </source>
</evidence>
<feature type="domain" description="DUF4378" evidence="3">
    <location>
        <begin position="740"/>
        <end position="901"/>
    </location>
</feature>
<sequence length="907" mass="102513">MGKRIRDKESALPNENATHHAHPGRVWGILHIIKYHHWRHVKRRLTQKRHGCAGRNDASYRDGIPENVDDPVHDNSVHYEPNTTLSNAEENVEHSTQPAKSSIKSRLKALIQDELSKKKGRHKRSSTCPTKSQLTRADSIHHLEADPLTELLSTAESPEPVLETFQNHSAADTLEVMSPVFSKKPVTNNEKCVDCGTMFSSDILEKNMDHKHHKQCTNTSNFFSSPNEGDPEEKLINAKILTTDVSPHLFKDFLDALDIINTNKDYLLNYIQDPGSPLPFHSHNELKFSGKRRSNSISFPVFASSSGSKDSEHGQVINKMVDDWFDAKGENKKSSMFDFTEDYHPPSQCISTSGKVDQYLNPGFATSVSSQDPNHVKTNHFKDLRHKLKRLIEENKNEKYRITMDAVLDKIPRGSNLSKNVKKLFHDKFKDPTTNGEGKESARSGFRRSLSSNSFNKRQLSMRTSSLKESSRIYSQLYETCFNTDIKYPKPEKLKLKAEDKNSILKTPKSFKRFLSLPNLKSYFHQSEEHSVPSSPQSSNKQFCEKIRSTSFNDEKRSIEIGDDLKSHVLPTTFADNIILESILNADQKNLLVRSASRVGLDAAINEGKDDMTVAIDAVRNLRDSDAAPSSGQDTGPATESSAIQVDANSVISSVACFLDAMFEIDKLNATEVRLITESELQPGPADEMDGDVAEQQEPEVDHTEVAENEDSFMKFGNLSKSFNYEIPYIEVEESHKAAYNYVKKVLELSGFNANESNGIWYSNNQLVDPSIYEELEGCLLLDPDCSGNCDEDGQCNHMLLFDIINEGLLEIFGKSYSYYPRPLSSLSHVHPLPIGDNVLHKVWTLIRWYLNSPSSEVYASLDYYVSRDLAKNDGWMNLQFDSEFVGLELDDFIFDDLLDEIIFTLT</sequence>
<dbReference type="PANTHER" id="PTHR47071">
    <property type="entry name" value="PROTEIN TRM32"/>
    <property type="match status" value="1"/>
</dbReference>
<feature type="compositionally biased region" description="Basic and acidic residues" evidence="1">
    <location>
        <begin position="58"/>
        <end position="77"/>
    </location>
</feature>
<feature type="domain" description="DUF3741" evidence="2">
    <location>
        <begin position="233"/>
        <end position="276"/>
    </location>
</feature>
<evidence type="ECO:0008006" key="6">
    <source>
        <dbReference type="Google" id="ProtNLM"/>
    </source>
</evidence>
<dbReference type="EMBL" id="CM007374">
    <property type="protein sequence ID" value="OIV98241.1"/>
    <property type="molecule type" value="Genomic_DNA"/>
</dbReference>
<dbReference type="STRING" id="3871.A0A1J7GVC7"/>
<feature type="region of interest" description="Disordered" evidence="1">
    <location>
        <begin position="428"/>
        <end position="463"/>
    </location>
</feature>
<evidence type="ECO:0000313" key="5">
    <source>
        <dbReference type="Proteomes" id="UP000188354"/>
    </source>
</evidence>
<evidence type="ECO:0000259" key="3">
    <source>
        <dbReference type="Pfam" id="PF14309"/>
    </source>
</evidence>
<feature type="region of interest" description="Disordered" evidence="1">
    <location>
        <begin position="49"/>
        <end position="139"/>
    </location>
</feature>
<feature type="compositionally biased region" description="Polar residues" evidence="1">
    <location>
        <begin position="81"/>
        <end position="104"/>
    </location>
</feature>
<keyword evidence="5" id="KW-1185">Reference proteome</keyword>